<dbReference type="Gene3D" id="1.20.1440.110">
    <property type="entry name" value="acylaminoacyl peptidase"/>
    <property type="match status" value="1"/>
</dbReference>
<dbReference type="PANTHER" id="PTHR22946">
    <property type="entry name" value="DIENELACTONE HYDROLASE DOMAIN-CONTAINING PROTEIN-RELATED"/>
    <property type="match status" value="1"/>
</dbReference>
<protein>
    <submittedName>
        <fullName evidence="2">Alpha/beta hydrolase</fullName>
    </submittedName>
</protein>
<evidence type="ECO:0000313" key="2">
    <source>
        <dbReference type="EMBL" id="BCA94691.1"/>
    </source>
</evidence>
<dbReference type="GO" id="GO:0016787">
    <property type="term" value="F:hydrolase activity"/>
    <property type="evidence" value="ECO:0007669"/>
    <property type="project" value="UniProtKB-KW"/>
</dbReference>
<name>A0A6F8T2J7_9GAMM</name>
<dbReference type="Proteomes" id="UP000502894">
    <property type="component" value="Chromosome"/>
</dbReference>
<sequence>MQDLMKPPLFNAQLIRSLGCTSYQGAEIGECLAIADKIEPGNRESWFTNWVNFADKNYDLAQSYRNQGLQIDAKLAYFRACTYYRTAFFFLEDNPADRRIEEALQNSINAFHQALNLFESPVEQVAIPFQGTTLPGYLYLNNSSPNIPKPLLIDTGGGDGTKEESYFSTAAEALKRGIHCLNFEGPGQGSVLRLNKIPFISDWDRVIEKVIDFVIQRPEIDQSRIFLIGRSFGGYLAARAVTKEKRVAACIVDPGIFDASGSIELKFRSLADSKYPELKNASLPEIVEQLMKEDDQTRFMMDSRKWRFGAKTITDMIEITRKYTLEGLVENIQCPMLVCDNTLEYITLGQAKKLYNQLQCKKQYVLFNGENGTGGHCEPLAPRLFSAQVYAWLNTL</sequence>
<proteinExistence type="predicted"/>
<dbReference type="InterPro" id="IPR010520">
    <property type="entry name" value="FrsA-like"/>
</dbReference>
<dbReference type="InterPro" id="IPR050261">
    <property type="entry name" value="FrsA_esterase"/>
</dbReference>
<keyword evidence="3" id="KW-1185">Reference proteome</keyword>
<accession>A0A6F8T2J7</accession>
<dbReference type="SUPFAM" id="SSF53474">
    <property type="entry name" value="alpha/beta-Hydrolases"/>
    <property type="match status" value="1"/>
</dbReference>
<dbReference type="InterPro" id="IPR029058">
    <property type="entry name" value="AB_hydrolase_fold"/>
</dbReference>
<evidence type="ECO:0000256" key="1">
    <source>
        <dbReference type="ARBA" id="ARBA00022801"/>
    </source>
</evidence>
<keyword evidence="1 2" id="KW-0378">Hydrolase</keyword>
<evidence type="ECO:0000313" key="3">
    <source>
        <dbReference type="Proteomes" id="UP000502894"/>
    </source>
</evidence>
<gene>
    <name evidence="2" type="ORF">TUM19329_10520</name>
</gene>
<dbReference type="RefSeq" id="WP_173236509.1">
    <property type="nucleotide sequence ID" value="NZ_AP022839.1"/>
</dbReference>
<dbReference type="KEGG" id="lant:TUM19329_10520"/>
<dbReference type="PANTHER" id="PTHR22946:SF12">
    <property type="entry name" value="CONIDIAL PIGMENT BIOSYNTHESIS PROTEIN AYG1 (AFU_ORTHOLOGUE AFUA_2G17550)"/>
    <property type="match status" value="1"/>
</dbReference>
<dbReference type="Gene3D" id="3.40.50.1820">
    <property type="entry name" value="alpha/beta hydrolase"/>
    <property type="match status" value="1"/>
</dbReference>
<reference evidence="2" key="1">
    <citation type="journal article" date="2020" name="Microbiol. Resour. Announc.">
        <title>Complete Genome Sequence of Novel Psychrotolerant Legionella Strain TUM19329, Isolated from Antarctic Lake Sediment.</title>
        <authorList>
            <person name="Shimada S."/>
            <person name="Nakai R."/>
            <person name="Aoki K."/>
            <person name="Shimoeda N."/>
            <person name="Ohno G."/>
            <person name="Miyazaki Y."/>
            <person name="Kudoh S."/>
            <person name="Imura S."/>
            <person name="Watanabe K."/>
            <person name="Ishii Y."/>
            <person name="Tateda K."/>
        </authorList>
    </citation>
    <scope>NUCLEOTIDE SEQUENCE [LARGE SCALE GENOMIC DNA]</scope>
    <source>
        <strain evidence="2">TUM19329</strain>
    </source>
</reference>
<dbReference type="AlphaFoldDB" id="A0A6F8T2J7"/>
<dbReference type="Pfam" id="PF06500">
    <property type="entry name" value="FrsA-like"/>
    <property type="match status" value="1"/>
</dbReference>
<organism evidence="2 3">
    <name type="scientific">Legionella antarctica</name>
    <dbReference type="NCBI Taxonomy" id="2708020"/>
    <lineage>
        <taxon>Bacteria</taxon>
        <taxon>Pseudomonadati</taxon>
        <taxon>Pseudomonadota</taxon>
        <taxon>Gammaproteobacteria</taxon>
        <taxon>Legionellales</taxon>
        <taxon>Legionellaceae</taxon>
        <taxon>Legionella</taxon>
    </lineage>
</organism>
<dbReference type="EMBL" id="AP022839">
    <property type="protein sequence ID" value="BCA94691.1"/>
    <property type="molecule type" value="Genomic_DNA"/>
</dbReference>